<dbReference type="OrthoDB" id="538665at2"/>
<dbReference type="PROSITE" id="PS00211">
    <property type="entry name" value="ABC_TRANSPORTER_1"/>
    <property type="match status" value="1"/>
</dbReference>
<dbReference type="InterPro" id="IPR052156">
    <property type="entry name" value="BCAA_Transport_ATP-bd_LivF"/>
</dbReference>
<evidence type="ECO:0000256" key="1">
    <source>
        <dbReference type="ARBA" id="ARBA00005417"/>
    </source>
</evidence>
<dbReference type="Proteomes" id="UP000441797">
    <property type="component" value="Unassembled WGS sequence"/>
</dbReference>
<dbReference type="CDD" id="cd03224">
    <property type="entry name" value="ABC_TM1139_LivF_branched"/>
    <property type="match status" value="1"/>
</dbReference>
<dbReference type="Pfam" id="PF00005">
    <property type="entry name" value="ABC_tran"/>
    <property type="match status" value="1"/>
</dbReference>
<dbReference type="GO" id="GO:0016887">
    <property type="term" value="F:ATP hydrolysis activity"/>
    <property type="evidence" value="ECO:0007669"/>
    <property type="project" value="InterPro"/>
</dbReference>
<dbReference type="InterPro" id="IPR027417">
    <property type="entry name" value="P-loop_NTPase"/>
</dbReference>
<dbReference type="GO" id="GO:0015807">
    <property type="term" value="P:L-amino acid transport"/>
    <property type="evidence" value="ECO:0007669"/>
    <property type="project" value="TreeGrafter"/>
</dbReference>
<keyword evidence="5" id="KW-0029">Amino-acid transport</keyword>
<keyword evidence="8" id="KW-1185">Reference proteome</keyword>
<sequence>MNLGNHKEVIYSNHSDYLLEIKNLSVNYGGIQALKNIDIVVNSGEVVTLIGANGAGKSTTLRAISRLVNCRSGQIYYEGHNMTHYPAYKVVQRGIAHCPEGRRVLARQTVLDNLELGAYIRPNSATVKADINHQFKTFPRLAERRNQLAGTLSGGEQQMLAIARALMSKPKLLLLDEPSLGLAPAIVREIFSIIQNLRTTGVTILLVEQNANLALQVADRGYVLEAGCITLADKASNLLNNEQVKKAYLG</sequence>
<dbReference type="PIRSF" id="PIRSF039137">
    <property type="entry name" value="ABC_branched_ATPase"/>
    <property type="match status" value="1"/>
</dbReference>
<gene>
    <name evidence="7" type="ORF">BWI75_08045</name>
</gene>
<dbReference type="InterPro" id="IPR003593">
    <property type="entry name" value="AAA+_ATPase"/>
</dbReference>
<comment type="caution">
    <text evidence="7">The sequence shown here is derived from an EMBL/GenBank/DDBJ whole genome shotgun (WGS) entry which is preliminary data.</text>
</comment>
<evidence type="ECO:0000259" key="6">
    <source>
        <dbReference type="PROSITE" id="PS50893"/>
    </source>
</evidence>
<organism evidence="7 8">
    <name type="scientific">Gloeocapsopsis dulcis AAB1 = 1H9</name>
    <dbReference type="NCBI Taxonomy" id="1433147"/>
    <lineage>
        <taxon>Bacteria</taxon>
        <taxon>Bacillati</taxon>
        <taxon>Cyanobacteriota</taxon>
        <taxon>Cyanophyceae</taxon>
        <taxon>Oscillatoriophycideae</taxon>
        <taxon>Chroococcales</taxon>
        <taxon>Chroococcaceae</taxon>
        <taxon>Gloeocapsopsis</taxon>
        <taxon>Gloeocapsopsis dulcis</taxon>
    </lineage>
</organism>
<protein>
    <submittedName>
        <fullName evidence="7">ABC transporter ATP-binding protein</fullName>
    </submittedName>
</protein>
<evidence type="ECO:0000313" key="7">
    <source>
        <dbReference type="EMBL" id="MUL36297.1"/>
    </source>
</evidence>
<dbReference type="PANTHER" id="PTHR43820">
    <property type="entry name" value="HIGH-AFFINITY BRANCHED-CHAIN AMINO ACID TRANSPORT ATP-BINDING PROTEIN LIVF"/>
    <property type="match status" value="1"/>
</dbReference>
<dbReference type="GO" id="GO:0005524">
    <property type="term" value="F:ATP binding"/>
    <property type="evidence" value="ECO:0007669"/>
    <property type="project" value="UniProtKB-KW"/>
</dbReference>
<keyword evidence="4 7" id="KW-0067">ATP-binding</keyword>
<reference evidence="7 8" key="1">
    <citation type="journal article" date="2019" name="Front. Microbiol.">
        <title>Genomic Features for Desiccation Tolerance and Sugar Biosynthesis in the Extremophile Gloeocapsopsis sp. UTEX B3054.</title>
        <authorList>
            <person name="Urrejola C."/>
            <person name="Alcorta J."/>
            <person name="Salas L."/>
            <person name="Vasquez M."/>
            <person name="Polz M.F."/>
            <person name="Vicuna R."/>
            <person name="Diez B."/>
        </authorList>
    </citation>
    <scope>NUCLEOTIDE SEQUENCE [LARGE SCALE GENOMIC DNA]</scope>
    <source>
        <strain evidence="7 8">1H9</strain>
    </source>
</reference>
<comment type="similarity">
    <text evidence="1">Belongs to the ABC transporter superfamily.</text>
</comment>
<evidence type="ECO:0000256" key="3">
    <source>
        <dbReference type="ARBA" id="ARBA00022741"/>
    </source>
</evidence>
<dbReference type="InterPro" id="IPR030660">
    <property type="entry name" value="ABC_branched_ATPase_LivF/BraG"/>
</dbReference>
<keyword evidence="3" id="KW-0547">Nucleotide-binding</keyword>
<dbReference type="InterPro" id="IPR017871">
    <property type="entry name" value="ABC_transporter-like_CS"/>
</dbReference>
<dbReference type="AlphaFoldDB" id="A0A6N8FVV5"/>
<dbReference type="SMART" id="SM00382">
    <property type="entry name" value="AAA"/>
    <property type="match status" value="1"/>
</dbReference>
<keyword evidence="2" id="KW-0813">Transport</keyword>
<dbReference type="EMBL" id="NAPY01000009">
    <property type="protein sequence ID" value="MUL36297.1"/>
    <property type="molecule type" value="Genomic_DNA"/>
</dbReference>
<dbReference type="SUPFAM" id="SSF52540">
    <property type="entry name" value="P-loop containing nucleoside triphosphate hydrolases"/>
    <property type="match status" value="1"/>
</dbReference>
<accession>A0A6N8FVV5</accession>
<dbReference type="GO" id="GO:0015658">
    <property type="term" value="F:branched-chain amino acid transmembrane transporter activity"/>
    <property type="evidence" value="ECO:0007669"/>
    <property type="project" value="InterPro"/>
</dbReference>
<evidence type="ECO:0000313" key="8">
    <source>
        <dbReference type="Proteomes" id="UP000441797"/>
    </source>
</evidence>
<dbReference type="Gene3D" id="3.40.50.300">
    <property type="entry name" value="P-loop containing nucleotide triphosphate hydrolases"/>
    <property type="match status" value="1"/>
</dbReference>
<evidence type="ECO:0000256" key="2">
    <source>
        <dbReference type="ARBA" id="ARBA00022448"/>
    </source>
</evidence>
<name>A0A6N8FVV5_9CHRO</name>
<dbReference type="PANTHER" id="PTHR43820:SF3">
    <property type="entry name" value="BRANCHED-CHAIN AMINO ACID TRANSPORT SYSTEM,ATP-BINDING PROTEIN"/>
    <property type="match status" value="1"/>
</dbReference>
<evidence type="ECO:0000256" key="4">
    <source>
        <dbReference type="ARBA" id="ARBA00022840"/>
    </source>
</evidence>
<feature type="domain" description="ABC transporter" evidence="6">
    <location>
        <begin position="19"/>
        <end position="249"/>
    </location>
</feature>
<dbReference type="PROSITE" id="PS50893">
    <property type="entry name" value="ABC_TRANSPORTER_2"/>
    <property type="match status" value="1"/>
</dbReference>
<evidence type="ECO:0000256" key="5">
    <source>
        <dbReference type="ARBA" id="ARBA00022970"/>
    </source>
</evidence>
<dbReference type="InterPro" id="IPR003439">
    <property type="entry name" value="ABC_transporter-like_ATP-bd"/>
</dbReference>
<proteinExistence type="inferred from homology"/>